<dbReference type="Proteomes" id="UP000886824">
    <property type="component" value="Unassembled WGS sequence"/>
</dbReference>
<dbReference type="InterPro" id="IPR007169">
    <property type="entry name" value="RemA-like"/>
</dbReference>
<accession>A0A9D2CDV1</accession>
<dbReference type="EMBL" id="DXCX01000012">
    <property type="protein sequence ID" value="HIY72495.1"/>
    <property type="molecule type" value="Genomic_DNA"/>
</dbReference>
<protein>
    <submittedName>
        <fullName evidence="1">DUF370 domain-containing protein</fullName>
    </submittedName>
</protein>
<name>A0A9D2CDV1_9FIRM</name>
<dbReference type="AlphaFoldDB" id="A0A9D2CDV1"/>
<evidence type="ECO:0000313" key="1">
    <source>
        <dbReference type="EMBL" id="HIY72495.1"/>
    </source>
</evidence>
<sequence length="86" mass="9621">MYLHLGQSVVVPFRDIIGIFDLDTATSSRLTREFLQRAEREGELVDVSMDLPKSLILCRSELGTLTYLSQLSAATLRGRVESGTFE</sequence>
<gene>
    <name evidence="1" type="ORF">H9826_00785</name>
</gene>
<proteinExistence type="predicted"/>
<reference evidence="1" key="1">
    <citation type="journal article" date="2021" name="PeerJ">
        <title>Extensive microbial diversity within the chicken gut microbiome revealed by metagenomics and culture.</title>
        <authorList>
            <person name="Gilroy R."/>
            <person name="Ravi A."/>
            <person name="Getino M."/>
            <person name="Pursley I."/>
            <person name="Horton D.L."/>
            <person name="Alikhan N.F."/>
            <person name="Baker D."/>
            <person name="Gharbi K."/>
            <person name="Hall N."/>
            <person name="Watson M."/>
            <person name="Adriaenssens E.M."/>
            <person name="Foster-Nyarko E."/>
            <person name="Jarju S."/>
            <person name="Secka A."/>
            <person name="Antonio M."/>
            <person name="Oren A."/>
            <person name="Chaudhuri R.R."/>
            <person name="La Ragione R."/>
            <person name="Hildebrand F."/>
            <person name="Pallen M.J."/>
        </authorList>
    </citation>
    <scope>NUCLEOTIDE SEQUENCE</scope>
    <source>
        <strain evidence="1">CHK33-7979</strain>
    </source>
</reference>
<reference evidence="1" key="2">
    <citation type="submission" date="2021-04" db="EMBL/GenBank/DDBJ databases">
        <authorList>
            <person name="Gilroy R."/>
        </authorList>
    </citation>
    <scope>NUCLEOTIDE SEQUENCE</scope>
    <source>
        <strain evidence="1">CHK33-7979</strain>
    </source>
</reference>
<evidence type="ECO:0000313" key="2">
    <source>
        <dbReference type="Proteomes" id="UP000886824"/>
    </source>
</evidence>
<comment type="caution">
    <text evidence="1">The sequence shown here is derived from an EMBL/GenBank/DDBJ whole genome shotgun (WGS) entry which is preliminary data.</text>
</comment>
<dbReference type="Pfam" id="PF04025">
    <property type="entry name" value="RemA-like"/>
    <property type="match status" value="1"/>
</dbReference>
<dbReference type="NCBIfam" id="NF046065">
    <property type="entry name" value="MtxRegRemB"/>
    <property type="match status" value="1"/>
</dbReference>
<organism evidence="1 2">
    <name type="scientific">Candidatus Intestinimonas merdavium</name>
    <dbReference type="NCBI Taxonomy" id="2838622"/>
    <lineage>
        <taxon>Bacteria</taxon>
        <taxon>Bacillati</taxon>
        <taxon>Bacillota</taxon>
        <taxon>Clostridia</taxon>
        <taxon>Eubacteriales</taxon>
        <taxon>Intestinimonas</taxon>
    </lineage>
</organism>